<dbReference type="Proteomes" id="UP001159427">
    <property type="component" value="Unassembled WGS sequence"/>
</dbReference>
<protein>
    <submittedName>
        <fullName evidence="1">Uncharacterized protein</fullName>
    </submittedName>
</protein>
<gene>
    <name evidence="1" type="ORF">PEVE_00015625</name>
</gene>
<name>A0ABN8S2T2_9CNID</name>
<accession>A0ABN8S2T2</accession>
<evidence type="ECO:0000313" key="2">
    <source>
        <dbReference type="Proteomes" id="UP001159427"/>
    </source>
</evidence>
<proteinExistence type="predicted"/>
<reference evidence="1 2" key="1">
    <citation type="submission" date="2022-05" db="EMBL/GenBank/DDBJ databases">
        <authorList>
            <consortium name="Genoscope - CEA"/>
            <person name="William W."/>
        </authorList>
    </citation>
    <scope>NUCLEOTIDE SEQUENCE [LARGE SCALE GENOMIC DNA]</scope>
</reference>
<sequence>MTFAELYTLGCHTQWTIIVKKWAELEEMVYLPGLTNISTHRTSPNKEQMTDVMRNYVKSKECKRKMIRNYFDHKVPSTQGPAHMCCDFFDGAQCACDDCLLARTADDMDCADTRCPDQPCDSSRDQSDNEPTPLFSESIQAEIKKDRINYRLKLQSEVGRSTVDSVALSSAFSITLIDLLLQHLLELTSVEKGVSKIIIDTSFL</sequence>
<comment type="caution">
    <text evidence="1">The sequence shown here is derived from an EMBL/GenBank/DDBJ whole genome shotgun (WGS) entry which is preliminary data.</text>
</comment>
<evidence type="ECO:0000313" key="1">
    <source>
        <dbReference type="EMBL" id="CAH3184635.1"/>
    </source>
</evidence>
<dbReference type="EMBL" id="CALNXI010002205">
    <property type="protein sequence ID" value="CAH3184635.1"/>
    <property type="molecule type" value="Genomic_DNA"/>
</dbReference>
<keyword evidence="2" id="KW-1185">Reference proteome</keyword>
<organism evidence="1 2">
    <name type="scientific">Porites evermanni</name>
    <dbReference type="NCBI Taxonomy" id="104178"/>
    <lineage>
        <taxon>Eukaryota</taxon>
        <taxon>Metazoa</taxon>
        <taxon>Cnidaria</taxon>
        <taxon>Anthozoa</taxon>
        <taxon>Hexacorallia</taxon>
        <taxon>Scleractinia</taxon>
        <taxon>Fungiina</taxon>
        <taxon>Poritidae</taxon>
        <taxon>Porites</taxon>
    </lineage>
</organism>